<feature type="region of interest" description="Disordered" evidence="1">
    <location>
        <begin position="583"/>
        <end position="611"/>
    </location>
</feature>
<proteinExistence type="predicted"/>
<dbReference type="AlphaFoldDB" id="Q2R4G5"/>
<feature type="compositionally biased region" description="Basic and acidic residues" evidence="1">
    <location>
        <begin position="317"/>
        <end position="326"/>
    </location>
</feature>
<evidence type="ECO:0000313" key="3">
    <source>
        <dbReference type="EMBL" id="ABA93548.1"/>
    </source>
</evidence>
<reference evidence="3" key="3">
    <citation type="submission" date="2006-01" db="EMBL/GenBank/DDBJ databases">
        <authorList>
            <person name="Buell R."/>
        </authorList>
    </citation>
    <scope>NUCLEOTIDE SEQUENCE</scope>
</reference>
<dbReference type="PANTHER" id="PTHR33026">
    <property type="entry name" value="OS06G0360600 PROTEIN"/>
    <property type="match status" value="1"/>
</dbReference>
<feature type="compositionally biased region" description="Low complexity" evidence="1">
    <location>
        <begin position="361"/>
        <end position="375"/>
    </location>
</feature>
<reference evidence="3" key="2">
    <citation type="submission" date="2005-04" db="EMBL/GenBank/DDBJ databases">
        <authorList>
            <person name="Buell C.R."/>
            <person name="Wing R.A."/>
            <person name="McCombie W.A."/>
            <person name="Ouyang S."/>
        </authorList>
    </citation>
    <scope>NUCLEOTIDE SEQUENCE</scope>
</reference>
<feature type="compositionally biased region" description="Basic residues" evidence="1">
    <location>
        <begin position="327"/>
        <end position="350"/>
    </location>
</feature>
<feature type="compositionally biased region" description="Basic and acidic residues" evidence="1">
    <location>
        <begin position="583"/>
        <end position="595"/>
    </location>
</feature>
<feature type="region of interest" description="Disordered" evidence="1">
    <location>
        <begin position="260"/>
        <end position="428"/>
    </location>
</feature>
<sequence length="611" mass="67416">MAEEMESFESQWLPSDVTEENLKEMVAHGVLPAKEIIGWQPAFGEAFPTPDTHEVMVFSHFFYGGFALPTSKFFRGILNFYGINLYLNPNSIVHIANFIHVCEAFLGIRPHFALFRRIFFLKPQPNKNKPCVVGGAGFQLRGTLSQKYFSMPFKTSIKGWHANWFYVQNPEPALPEYSCLPPIYQETWNSLPMGHEAAQALELMERMLKLKEQDPDSLDFKIMKERMYKIFSNAIVISYSRLLPVVPYNAFNPPPPEFALMKSDPPIAQRRSPRRQTVHGSGGPKIRSNSQSKAPNPTGQADSRKRKLVLSDDEGDDNTKLGDKGSPKKLPKHIAPKKKTSSRPMPKFRKSSSDQPPTGNQSAEAETAASQEPPTGNQSESGPDQEIPEVETQADASQGPDAGNDPTPGSSNKGQGSPRTHPEIASVQAAKIAQLEKRIQTLESHKAELAAQRDSALKEVEERKIKSQAQFDVLVGKIKRLEGARDEVANAATPLVQAMFYNNNGPSRFDASEVFDKLRVAPDTYFKSIKEAGSMGASLALAMTKSLYPKIDIDAIDGFADGTSEEAALDLINDAQKAADKIAGDVGDRFQDTDLRPTGSGNSDDEKTDTD</sequence>
<reference evidence="3" key="1">
    <citation type="journal article" date="2005" name="BMC Biol.">
        <title>The sequence of rice chromosomes 11 and 12, rich in disease resistance genes and recent gene duplications.</title>
        <authorList>
            <consortium name="The rice chromosomes 11 and 12 sequencing consortia"/>
        </authorList>
    </citation>
    <scope>NUCLEOTIDE SEQUENCE [LARGE SCALE GENOMIC DNA]</scope>
</reference>
<feature type="compositionally biased region" description="Polar residues" evidence="1">
    <location>
        <begin position="407"/>
        <end position="418"/>
    </location>
</feature>
<dbReference type="InterPro" id="IPR007321">
    <property type="entry name" value="Transposase_28"/>
</dbReference>
<dbReference type="PANTHER" id="PTHR33026:SF7">
    <property type="entry name" value="OS03G0100275 PROTEIN"/>
    <property type="match status" value="1"/>
</dbReference>
<protein>
    <submittedName>
        <fullName evidence="3">Retrotransposon protein, putative, Ty3-gypsy subclass</fullName>
    </submittedName>
</protein>
<organism evidence="3">
    <name type="scientific">Oryza sativa subsp. japonica</name>
    <name type="common">Rice</name>
    <dbReference type="NCBI Taxonomy" id="39947"/>
    <lineage>
        <taxon>Eukaryota</taxon>
        <taxon>Viridiplantae</taxon>
        <taxon>Streptophyta</taxon>
        <taxon>Embryophyta</taxon>
        <taxon>Tracheophyta</taxon>
        <taxon>Spermatophyta</taxon>
        <taxon>Magnoliopsida</taxon>
        <taxon>Liliopsida</taxon>
        <taxon>Poales</taxon>
        <taxon>Poaceae</taxon>
        <taxon>BOP clade</taxon>
        <taxon>Oryzoideae</taxon>
        <taxon>Oryzeae</taxon>
        <taxon>Oryzinae</taxon>
        <taxon>Oryza</taxon>
        <taxon>Oryza sativa</taxon>
    </lineage>
</organism>
<feature type="domain" description="Transposase (putative) gypsy type" evidence="2">
    <location>
        <begin position="57"/>
        <end position="122"/>
    </location>
</feature>
<accession>Q2R4G5</accession>
<feature type="compositionally biased region" description="Polar residues" evidence="1">
    <location>
        <begin position="287"/>
        <end position="301"/>
    </location>
</feature>
<dbReference type="Pfam" id="PF04195">
    <property type="entry name" value="Transposase_28"/>
    <property type="match status" value="1"/>
</dbReference>
<dbReference type="EMBL" id="DP000010">
    <property type="protein sequence ID" value="ABA93548.1"/>
    <property type="molecule type" value="Genomic_DNA"/>
</dbReference>
<name>Q2R4G5_ORYSJ</name>
<evidence type="ECO:0000259" key="2">
    <source>
        <dbReference type="Pfam" id="PF04195"/>
    </source>
</evidence>
<gene>
    <name evidence="3" type="ordered locus">LOC_Os11g28560</name>
</gene>
<evidence type="ECO:0000256" key="1">
    <source>
        <dbReference type="SAM" id="MobiDB-lite"/>
    </source>
</evidence>